<dbReference type="InterPro" id="IPR006748">
    <property type="entry name" value="NH2Glyco/OHUrea_AB-resist_kin"/>
</dbReference>
<dbReference type="GO" id="GO:0019748">
    <property type="term" value="P:secondary metabolic process"/>
    <property type="evidence" value="ECO:0007669"/>
    <property type="project" value="InterPro"/>
</dbReference>
<accession>A0A2S6H1N1</accession>
<keyword evidence="1" id="KW-0418">Kinase</keyword>
<dbReference type="SUPFAM" id="SSF56112">
    <property type="entry name" value="Protein kinase-like (PK-like)"/>
    <property type="match status" value="1"/>
</dbReference>
<dbReference type="InterPro" id="IPR011009">
    <property type="entry name" value="Kinase-like_dom_sf"/>
</dbReference>
<sequence>MLTVPPGFAESTIAREGEAGRRWIDSLPALAADFLDRWACVASGPVLHGFVGVAIPATRADGFEVVLKLGFPLTYNTAEPLALAAWNGNGAVRLLDRDDSRFAMLLERLQPLDRPEPTPFTTIGRLAHHLAIPAPPGIPSLADKARAWTVDVPAHAERLGNPLPRHVIDACVANARDLATDQPALLVHGDLHFGNILRTNTPTNALRAIDPNGFTGDPAYELLPLLRGDWQAIAAEPDPARAIDRRIAEFTEAAELEIDRLRRWTQARATESALWSRQLNEPTRVTAVVDTLATTLA</sequence>
<dbReference type="RefSeq" id="WP_104476464.1">
    <property type="nucleotide sequence ID" value="NZ_CP154825.1"/>
</dbReference>
<reference evidence="1 2" key="1">
    <citation type="submission" date="2018-02" db="EMBL/GenBank/DDBJ databases">
        <title>Genomic Encyclopedia of Archaeal and Bacterial Type Strains, Phase II (KMG-II): from individual species to whole genera.</title>
        <authorList>
            <person name="Goeker M."/>
        </authorList>
    </citation>
    <scope>NUCLEOTIDE SEQUENCE [LARGE SCALE GENOMIC DNA]</scope>
    <source>
        <strain evidence="1 2">YU 961-1</strain>
    </source>
</reference>
<proteinExistence type="predicted"/>
<dbReference type="Gene3D" id="1.10.510.10">
    <property type="entry name" value="Transferase(Phosphotransferase) domain 1"/>
    <property type="match status" value="1"/>
</dbReference>
<keyword evidence="2" id="KW-1185">Reference proteome</keyword>
<dbReference type="GO" id="GO:0016301">
    <property type="term" value="F:kinase activity"/>
    <property type="evidence" value="ECO:0007669"/>
    <property type="project" value="UniProtKB-KW"/>
</dbReference>
<organism evidence="1 2">
    <name type="scientific">Actinokineospora auranticolor</name>
    <dbReference type="NCBI Taxonomy" id="155976"/>
    <lineage>
        <taxon>Bacteria</taxon>
        <taxon>Bacillati</taxon>
        <taxon>Actinomycetota</taxon>
        <taxon>Actinomycetes</taxon>
        <taxon>Pseudonocardiales</taxon>
        <taxon>Pseudonocardiaceae</taxon>
        <taxon>Actinokineospora</taxon>
    </lineage>
</organism>
<dbReference type="Proteomes" id="UP000239203">
    <property type="component" value="Unassembled WGS sequence"/>
</dbReference>
<keyword evidence="1" id="KW-0808">Transferase</keyword>
<evidence type="ECO:0000313" key="1">
    <source>
        <dbReference type="EMBL" id="PPK71341.1"/>
    </source>
</evidence>
<dbReference type="Pfam" id="PF04655">
    <property type="entry name" value="APH_6_hur"/>
    <property type="match status" value="1"/>
</dbReference>
<dbReference type="EMBL" id="PTIX01000001">
    <property type="protein sequence ID" value="PPK71341.1"/>
    <property type="molecule type" value="Genomic_DNA"/>
</dbReference>
<evidence type="ECO:0000313" key="2">
    <source>
        <dbReference type="Proteomes" id="UP000239203"/>
    </source>
</evidence>
<gene>
    <name evidence="1" type="ORF">CLV40_101531</name>
</gene>
<dbReference type="AlphaFoldDB" id="A0A2S6H1N1"/>
<comment type="caution">
    <text evidence="1">The sequence shown here is derived from an EMBL/GenBank/DDBJ whole genome shotgun (WGS) entry which is preliminary data.</text>
</comment>
<protein>
    <submittedName>
        <fullName evidence="1">Streptomycin 6-kinase</fullName>
    </submittedName>
</protein>
<name>A0A2S6H1N1_9PSEU</name>
<dbReference type="GO" id="GO:0016773">
    <property type="term" value="F:phosphotransferase activity, alcohol group as acceptor"/>
    <property type="evidence" value="ECO:0007669"/>
    <property type="project" value="InterPro"/>
</dbReference>